<dbReference type="InterPro" id="IPR019734">
    <property type="entry name" value="TPR_rpt"/>
</dbReference>
<feature type="signal peptide" evidence="1">
    <location>
        <begin position="1"/>
        <end position="23"/>
    </location>
</feature>
<evidence type="ECO:0000256" key="1">
    <source>
        <dbReference type="SAM" id="SignalP"/>
    </source>
</evidence>
<dbReference type="Pfam" id="PF25064">
    <property type="entry name" value="ARM_TT21_5th"/>
    <property type="match status" value="1"/>
</dbReference>
<evidence type="ECO:0000259" key="3">
    <source>
        <dbReference type="Pfam" id="PF25064"/>
    </source>
</evidence>
<dbReference type="OrthoDB" id="174931at2"/>
<evidence type="ECO:0008006" key="6">
    <source>
        <dbReference type="Google" id="ProtNLM"/>
    </source>
</evidence>
<dbReference type="SUPFAM" id="SSF48452">
    <property type="entry name" value="TPR-like"/>
    <property type="match status" value="2"/>
</dbReference>
<dbReference type="InterPro" id="IPR056835">
    <property type="entry name" value="ARM_TT21_5th"/>
</dbReference>
<sequence>MIRQLSYFAFLFMTILMGSATRAQSVTIKEEIQSLETYGFSKPNPVPILAENPKIYPYFKFEEYEHTSKKKDWKVVTLENEYIKVMVLPEIGGKVWGAIEKSTGEEFLYKNEVVKFRNIAMRGPWTSGGIEFNFGIIGHHPSTATPVDYITRTNADGSVSCIVGATDLPSNTSWTVEIRLEKDKAYFETNASWYNASPLTESYYNWMTAAAVATNDLEFFIPGNTYVGHNGNAHTWPIDEDGRNLSLYKNNDFGPAKSYHVVGEYNDFFGGYYHDRNFGFGQWAPYEEMPGQKLWLWALSRSGGIWEDLLTDSDGQYIEFQAGRLLDQYSGGAINPISQVGFDPYMMDKWHEIWFPYKEIGGMVDASEEGVLNVEKDGGQLKIGLNALQNLDSKITVVLNGETSLTEKLKLRPMEIFSKSLPVRASDSIRVFIEGTELSYTNNPKTNLLKRPFNPDQKLQVSPSEQLLAEGTEAMEFREYDLARRKLSELVRLDPSHRVGLIKLAQLEYRKADYSAALQHTNSVLKMDTYNSGANYIAGITYRAMNDTINALESLGWAARDVKYRSVAFAQMAELYLASKNYQRAEIYGQKALDFNRYALNARKVLAVSARKNQQKEKFEKEITAISEIAPLDYFIQTEKSFMEGENSVLAFTNEFPSENLLGLAIQYIRFGLEEEALHLLDQDKKDTKNKIWKAFLLQKTDATKSSKLLEDTANEKVDFVSPYRRETLPVMEWAAQQSDNWKVVYYLAQNYLAVGQIEKGKSLLKALGDKPDSDIFYRFRAKMTGDDDAASASKDLTKALDVQPNDWKVWEENIQFQLKNANYKEAYGLSNKAFSKFPKNYTIGLAHAKALLNTGRFEKVLSVLKDIQVLPYEHASESRDIYERAYIGVAKSHLERKNYKKAIQILEKSKEWPENIGVGKPYTPDERAQDYLLALALKETGETEKSKELLNGIVEYSQNHLNSNSLNHLYGLLAMKKSGEDRKLSGYISKLKETSGDTNSKSKLAIALYENNTKEIEVLESENLVPMDVLEIATWSLKQ</sequence>
<feature type="domain" description="DUF5107" evidence="2">
    <location>
        <begin position="54"/>
        <end position="356"/>
    </location>
</feature>
<dbReference type="EMBL" id="FNAO01000007">
    <property type="protein sequence ID" value="SDE73587.1"/>
    <property type="molecule type" value="Genomic_DNA"/>
</dbReference>
<dbReference type="AlphaFoldDB" id="A0A1G7FCH0"/>
<accession>A0A1G7FCH0</accession>
<dbReference type="Gene3D" id="1.25.40.10">
    <property type="entry name" value="Tetratricopeptide repeat domain"/>
    <property type="match status" value="2"/>
</dbReference>
<dbReference type="Pfam" id="PF17128">
    <property type="entry name" value="DUF5107"/>
    <property type="match status" value="1"/>
</dbReference>
<evidence type="ECO:0000313" key="5">
    <source>
        <dbReference type="Proteomes" id="UP000199109"/>
    </source>
</evidence>
<reference evidence="4 5" key="1">
    <citation type="submission" date="2016-10" db="EMBL/GenBank/DDBJ databases">
        <authorList>
            <person name="de Groot N.N."/>
        </authorList>
    </citation>
    <scope>NUCLEOTIDE SEQUENCE [LARGE SCALE GENOMIC DNA]</scope>
    <source>
        <strain evidence="4 5">DSM 23421</strain>
    </source>
</reference>
<evidence type="ECO:0000259" key="2">
    <source>
        <dbReference type="Pfam" id="PF17128"/>
    </source>
</evidence>
<organism evidence="4 5">
    <name type="scientific">Pricia antarctica</name>
    <dbReference type="NCBI Taxonomy" id="641691"/>
    <lineage>
        <taxon>Bacteria</taxon>
        <taxon>Pseudomonadati</taxon>
        <taxon>Bacteroidota</taxon>
        <taxon>Flavobacteriia</taxon>
        <taxon>Flavobacteriales</taxon>
        <taxon>Flavobacteriaceae</taxon>
        <taxon>Pricia</taxon>
    </lineage>
</organism>
<proteinExistence type="predicted"/>
<feature type="domain" description="Tetratricopeptide repeat protein 21A/21B fifth ARM repeats" evidence="3">
    <location>
        <begin position="478"/>
        <end position="577"/>
    </location>
</feature>
<gene>
    <name evidence="4" type="ORF">SAMN05421636_10758</name>
</gene>
<evidence type="ECO:0000313" key="4">
    <source>
        <dbReference type="EMBL" id="SDE73587.1"/>
    </source>
</evidence>
<dbReference type="Proteomes" id="UP000199109">
    <property type="component" value="Unassembled WGS sequence"/>
</dbReference>
<feature type="chain" id="PRO_5011746814" description="Tetratricopeptide repeat-containing protein" evidence="1">
    <location>
        <begin position="24"/>
        <end position="1040"/>
    </location>
</feature>
<dbReference type="STRING" id="641691.SAMN05421636_10758"/>
<keyword evidence="1" id="KW-0732">Signal</keyword>
<dbReference type="InterPro" id="IPR011990">
    <property type="entry name" value="TPR-like_helical_dom_sf"/>
</dbReference>
<protein>
    <recommendedName>
        <fullName evidence="6">Tetratricopeptide repeat-containing protein</fullName>
    </recommendedName>
</protein>
<keyword evidence="5" id="KW-1185">Reference proteome</keyword>
<dbReference type="SMART" id="SM00028">
    <property type="entry name" value="TPR"/>
    <property type="match status" value="4"/>
</dbReference>
<name>A0A1G7FCH0_9FLAO</name>
<dbReference type="RefSeq" id="WP_091870075.1">
    <property type="nucleotide sequence ID" value="NZ_FNAO01000007.1"/>
</dbReference>
<dbReference type="InterPro" id="IPR033396">
    <property type="entry name" value="DUF5107"/>
</dbReference>